<keyword evidence="2" id="KW-0472">Membrane</keyword>
<feature type="compositionally biased region" description="Low complexity" evidence="1">
    <location>
        <begin position="577"/>
        <end position="595"/>
    </location>
</feature>
<comment type="caution">
    <text evidence="3">The sequence shown here is derived from an EMBL/GenBank/DDBJ whole genome shotgun (WGS) entry which is preliminary data.</text>
</comment>
<dbReference type="RefSeq" id="XP_021880686.1">
    <property type="nucleotide sequence ID" value="XM_022030203.1"/>
</dbReference>
<feature type="compositionally biased region" description="Low complexity" evidence="1">
    <location>
        <begin position="525"/>
        <end position="559"/>
    </location>
</feature>
<feature type="region of interest" description="Disordered" evidence="1">
    <location>
        <begin position="265"/>
        <end position="319"/>
    </location>
</feature>
<evidence type="ECO:0000256" key="2">
    <source>
        <dbReference type="SAM" id="Phobius"/>
    </source>
</evidence>
<accession>A0A1Y2GL05</accession>
<evidence type="ECO:0000256" key="1">
    <source>
        <dbReference type="SAM" id="MobiDB-lite"/>
    </source>
</evidence>
<dbReference type="OrthoDB" id="2410577at2759"/>
<feature type="compositionally biased region" description="Pro residues" evidence="1">
    <location>
        <begin position="338"/>
        <end position="360"/>
    </location>
</feature>
<feature type="compositionally biased region" description="Basic and acidic residues" evidence="1">
    <location>
        <begin position="561"/>
        <end position="570"/>
    </location>
</feature>
<sequence length="656" mass="68436">MSNFNPPPTDNLDHCGRNGCPSGQACFLYTGGTLCQPYTIPEAYPPTGANPTIVDPPGWYLVNSYPSVRYTGSLVNQTQGANCTTIPVPPNQLFVKLVGLIAQWDLGGIFTNFDQDYSSTLVQFRGNCAENFYCQPSVPTAVKPILYRGQPIDVPGQLPGTCQMLKPENEVCQASNMCIGWHVNSDGTYENDQTRCILQGSNSPNATTGPLGFCKNVNAGRGRVDPNQGSKEVQRTARTYLLSTLLLFLLVILYLWYRRAKHRQREQQRQQATDLNGDDSAYYNENDSDAYLRQGGGGVYRPSDGTDNGELPAYGQHRRDERIVGPAAEEIGMYAFPTQPPPPLTPNSPYGPPPTPPPPISSSSHPYTDSGAAYSSRPVQHSYPFPMTHPQLNTALNHHGHGPSPVSLPTGGALYAPPSSDPPPLTSQQAEAAALSAAIAAAAAATTTTTTTTTPTAAVAGAATIPRSGSPLPPAYEPSSPLNQSSVNGNANGNGNNNGNGIEGATPTIPPNPLSPGAPIGVTMSITETGSETTITATATAAGTTETATKPGTPEEATTLENRDDEKQGRDGVVIVNDDPLSLGGSSSSTAANSPYLPCKKENTALDDDDDGTSTSTSASDSGPGPGPGLASGPSPGSGSGAESIAPARPDSTPKK</sequence>
<dbReference type="EMBL" id="MCFF01000022">
    <property type="protein sequence ID" value="ORZ13902.1"/>
    <property type="molecule type" value="Genomic_DNA"/>
</dbReference>
<evidence type="ECO:0000313" key="3">
    <source>
        <dbReference type="EMBL" id="ORZ13902.1"/>
    </source>
</evidence>
<keyword evidence="2" id="KW-0812">Transmembrane</keyword>
<dbReference type="InParanoid" id="A0A1Y2GL05"/>
<evidence type="ECO:0000313" key="4">
    <source>
        <dbReference type="Proteomes" id="UP000193648"/>
    </source>
</evidence>
<organism evidence="3 4">
    <name type="scientific">Lobosporangium transversale</name>
    <dbReference type="NCBI Taxonomy" id="64571"/>
    <lineage>
        <taxon>Eukaryota</taxon>
        <taxon>Fungi</taxon>
        <taxon>Fungi incertae sedis</taxon>
        <taxon>Mucoromycota</taxon>
        <taxon>Mortierellomycotina</taxon>
        <taxon>Mortierellomycetes</taxon>
        <taxon>Mortierellales</taxon>
        <taxon>Mortierellaceae</taxon>
        <taxon>Lobosporangium</taxon>
    </lineage>
</organism>
<feature type="region of interest" description="Disordered" evidence="1">
    <location>
        <begin position="447"/>
        <end position="656"/>
    </location>
</feature>
<proteinExistence type="predicted"/>
<name>A0A1Y2GL05_9FUNG</name>
<keyword evidence="2" id="KW-1133">Transmembrane helix</keyword>
<feature type="compositionally biased region" description="Low complexity" evidence="1">
    <location>
        <begin position="613"/>
        <end position="637"/>
    </location>
</feature>
<dbReference type="AlphaFoldDB" id="A0A1Y2GL05"/>
<keyword evidence="4" id="KW-1185">Reference proteome</keyword>
<reference evidence="3 4" key="1">
    <citation type="submission" date="2016-07" db="EMBL/GenBank/DDBJ databases">
        <title>Pervasive Adenine N6-methylation of Active Genes in Fungi.</title>
        <authorList>
            <consortium name="DOE Joint Genome Institute"/>
            <person name="Mondo S.J."/>
            <person name="Dannebaum R.O."/>
            <person name="Kuo R.C."/>
            <person name="Labutti K."/>
            <person name="Haridas S."/>
            <person name="Kuo A."/>
            <person name="Salamov A."/>
            <person name="Ahrendt S.R."/>
            <person name="Lipzen A."/>
            <person name="Sullivan W."/>
            <person name="Andreopoulos W.B."/>
            <person name="Clum A."/>
            <person name="Lindquist E."/>
            <person name="Daum C."/>
            <person name="Ramamoorthy G.K."/>
            <person name="Gryganskyi A."/>
            <person name="Culley D."/>
            <person name="Magnuson J.K."/>
            <person name="James T.Y."/>
            <person name="O'Malley M.A."/>
            <person name="Stajich J.E."/>
            <person name="Spatafora J.W."/>
            <person name="Visel A."/>
            <person name="Grigoriev I.V."/>
        </authorList>
    </citation>
    <scope>NUCLEOTIDE SEQUENCE [LARGE SCALE GENOMIC DNA]</scope>
    <source>
        <strain evidence="3 4">NRRL 3116</strain>
    </source>
</reference>
<feature type="compositionally biased region" description="Low complexity" evidence="1">
    <location>
        <begin position="447"/>
        <end position="464"/>
    </location>
</feature>
<feature type="transmembrane region" description="Helical" evidence="2">
    <location>
        <begin position="240"/>
        <end position="257"/>
    </location>
</feature>
<dbReference type="Proteomes" id="UP000193648">
    <property type="component" value="Unassembled WGS sequence"/>
</dbReference>
<protein>
    <submittedName>
        <fullName evidence="3">Uncharacterized protein</fullName>
    </submittedName>
</protein>
<feature type="region of interest" description="Disordered" evidence="1">
    <location>
        <begin position="333"/>
        <end position="431"/>
    </location>
</feature>
<dbReference type="GeneID" id="33572045"/>
<gene>
    <name evidence="3" type="ORF">BCR41DRAFT_422791</name>
</gene>